<proteinExistence type="predicted"/>
<sequence>MEIGGIALRNPTGRAGRTFLGTGRRWRSAPKDAVATGLFVRALMAAEKRDGRTVEVGTSNRPVNSVGLGLRLLVDARLTSVLETIGWLLMRLVIFLSRIDDATG</sequence>
<organism evidence="1 2">
    <name type="scientific">Ensete ventricosum</name>
    <name type="common">Abyssinian banana</name>
    <name type="synonym">Musa ensete</name>
    <dbReference type="NCBI Taxonomy" id="4639"/>
    <lineage>
        <taxon>Eukaryota</taxon>
        <taxon>Viridiplantae</taxon>
        <taxon>Streptophyta</taxon>
        <taxon>Embryophyta</taxon>
        <taxon>Tracheophyta</taxon>
        <taxon>Spermatophyta</taxon>
        <taxon>Magnoliopsida</taxon>
        <taxon>Liliopsida</taxon>
        <taxon>Zingiberales</taxon>
        <taxon>Musaceae</taxon>
        <taxon>Ensete</taxon>
    </lineage>
</organism>
<accession>A0A427ARZ1</accession>
<dbReference type="Proteomes" id="UP000287651">
    <property type="component" value="Unassembled WGS sequence"/>
</dbReference>
<comment type="caution">
    <text evidence="1">The sequence shown here is derived from an EMBL/GenBank/DDBJ whole genome shotgun (WGS) entry which is preliminary data.</text>
</comment>
<dbReference type="AlphaFoldDB" id="A0A427ARZ1"/>
<dbReference type="EMBL" id="AMZH03001519">
    <property type="protein sequence ID" value="RRT79024.1"/>
    <property type="molecule type" value="Genomic_DNA"/>
</dbReference>
<evidence type="ECO:0000313" key="2">
    <source>
        <dbReference type="Proteomes" id="UP000287651"/>
    </source>
</evidence>
<reference evidence="1 2" key="1">
    <citation type="journal article" date="2014" name="Agronomy (Basel)">
        <title>A Draft Genome Sequence for Ensete ventricosum, the Drought-Tolerant Tree Against Hunger.</title>
        <authorList>
            <person name="Harrison J."/>
            <person name="Moore K.A."/>
            <person name="Paszkiewicz K."/>
            <person name="Jones T."/>
            <person name="Grant M."/>
            <person name="Ambacheew D."/>
            <person name="Muzemil S."/>
            <person name="Studholme D.J."/>
        </authorList>
    </citation>
    <scope>NUCLEOTIDE SEQUENCE [LARGE SCALE GENOMIC DNA]</scope>
</reference>
<gene>
    <name evidence="1" type="ORF">B296_00003414</name>
</gene>
<name>A0A427ARZ1_ENSVE</name>
<evidence type="ECO:0000313" key="1">
    <source>
        <dbReference type="EMBL" id="RRT79024.1"/>
    </source>
</evidence>
<protein>
    <submittedName>
        <fullName evidence="1">Uncharacterized protein</fullName>
    </submittedName>
</protein>